<dbReference type="EMBL" id="CP045904">
    <property type="protein sequence ID" value="QQP35850.1"/>
    <property type="molecule type" value="Genomic_DNA"/>
</dbReference>
<gene>
    <name evidence="2" type="ORF">FKW44_020775</name>
</gene>
<name>A0A7T8GQV2_CALRO</name>
<keyword evidence="3" id="KW-1185">Reference proteome</keyword>
<sequence>MRRAVVYPQSAAVLYSGGGGGSTALHPLILKQSTISTVAAACHEDTTQANLHGTGRDSHPPHTQEGGPNTTTPSPAWLHSSRHSKSILGN</sequence>
<proteinExistence type="predicted"/>
<feature type="region of interest" description="Disordered" evidence="1">
    <location>
        <begin position="46"/>
        <end position="90"/>
    </location>
</feature>
<accession>A0A7T8GQV2</accession>
<dbReference type="AlphaFoldDB" id="A0A7T8GQV2"/>
<feature type="compositionally biased region" description="Basic residues" evidence="1">
    <location>
        <begin position="80"/>
        <end position="90"/>
    </location>
</feature>
<organism evidence="2 3">
    <name type="scientific">Caligus rogercresseyi</name>
    <name type="common">Sea louse</name>
    <dbReference type="NCBI Taxonomy" id="217165"/>
    <lineage>
        <taxon>Eukaryota</taxon>
        <taxon>Metazoa</taxon>
        <taxon>Ecdysozoa</taxon>
        <taxon>Arthropoda</taxon>
        <taxon>Crustacea</taxon>
        <taxon>Multicrustacea</taxon>
        <taxon>Hexanauplia</taxon>
        <taxon>Copepoda</taxon>
        <taxon>Siphonostomatoida</taxon>
        <taxon>Caligidae</taxon>
        <taxon>Caligus</taxon>
    </lineage>
</organism>
<evidence type="ECO:0000313" key="2">
    <source>
        <dbReference type="EMBL" id="QQP35850.1"/>
    </source>
</evidence>
<dbReference type="Proteomes" id="UP000595437">
    <property type="component" value="Chromosome 15"/>
</dbReference>
<protein>
    <submittedName>
        <fullName evidence="2">Uncharacterized protein</fullName>
    </submittedName>
</protein>
<evidence type="ECO:0000313" key="3">
    <source>
        <dbReference type="Proteomes" id="UP000595437"/>
    </source>
</evidence>
<reference evidence="3" key="1">
    <citation type="submission" date="2021-01" db="EMBL/GenBank/DDBJ databases">
        <title>Caligus Genome Assembly.</title>
        <authorList>
            <person name="Gallardo-Escarate C."/>
        </authorList>
    </citation>
    <scope>NUCLEOTIDE SEQUENCE [LARGE SCALE GENOMIC DNA]</scope>
</reference>
<evidence type="ECO:0000256" key="1">
    <source>
        <dbReference type="SAM" id="MobiDB-lite"/>
    </source>
</evidence>